<gene>
    <name evidence="2" type="ORF">FH607_022455</name>
</gene>
<keyword evidence="1" id="KW-0472">Membrane</keyword>
<comment type="caution">
    <text evidence="2">The sequence shown here is derived from an EMBL/GenBank/DDBJ whole genome shotgun (WGS) entry which is preliminary data.</text>
</comment>
<feature type="transmembrane region" description="Helical" evidence="1">
    <location>
        <begin position="179"/>
        <end position="200"/>
    </location>
</feature>
<evidence type="ECO:0000256" key="1">
    <source>
        <dbReference type="SAM" id="Phobius"/>
    </source>
</evidence>
<protein>
    <submittedName>
        <fullName evidence="2">ABC transporter permease</fullName>
    </submittedName>
</protein>
<dbReference type="Proteomes" id="UP000314251">
    <property type="component" value="Unassembled WGS sequence"/>
</dbReference>
<feature type="transmembrane region" description="Helical" evidence="1">
    <location>
        <begin position="91"/>
        <end position="114"/>
    </location>
</feature>
<dbReference type="RefSeq" id="WP_139671564.1">
    <property type="nucleotide sequence ID" value="NZ_VDLY02000015.1"/>
</dbReference>
<feature type="transmembrane region" description="Helical" evidence="1">
    <location>
        <begin position="267"/>
        <end position="285"/>
    </location>
</feature>
<name>A0A5N6A0I4_9ACTN</name>
<keyword evidence="1" id="KW-1133">Transmembrane helix</keyword>
<reference evidence="2" key="1">
    <citation type="submission" date="2019-10" db="EMBL/GenBank/DDBJ databases">
        <title>Nonomuraea sp. nov., isolated from Phyllanthus amarus.</title>
        <authorList>
            <person name="Klykleung N."/>
            <person name="Tanasupawat S."/>
        </authorList>
    </citation>
    <scope>NUCLEOTIDE SEQUENCE [LARGE SCALE GENOMIC DNA]</scope>
    <source>
        <strain evidence="2">3MP-10</strain>
    </source>
</reference>
<accession>A0A5N6A0I4</accession>
<dbReference type="OrthoDB" id="3480265at2"/>
<proteinExistence type="predicted"/>
<feature type="transmembrane region" description="Helical" evidence="1">
    <location>
        <begin position="207"/>
        <end position="225"/>
    </location>
</feature>
<dbReference type="AlphaFoldDB" id="A0A5N6A0I4"/>
<feature type="transmembrane region" description="Helical" evidence="1">
    <location>
        <begin position="45"/>
        <end position="64"/>
    </location>
</feature>
<keyword evidence="3" id="KW-1185">Reference proteome</keyword>
<sequence>MTAIPRTTGPTGTTSARRSAGDESRYRFRHLLAAEWLKWWTLRSIFWALVLGALAVVGINAYTASSDSESWPSLSPDAQADLGPVWAAQDAFTPASAMILVLVCGTLGAMALVGEHSSGLVRTTFAAVPARHAVVVAKGLVIAGVMALYGAVLAVASFGTSQAILAGRGIGLPWDHPGAARLMAASALLAPISAMTGLALGALIRHAAATLVTVSAVLLLLPQMVGERSAWSATVRHAMLLPAWEHLVEIADWPSSPEYPATTGGSWAAYVGWALVPVLLAVLATRRMDL</sequence>
<evidence type="ECO:0000313" key="2">
    <source>
        <dbReference type="EMBL" id="KAB8162251.1"/>
    </source>
</evidence>
<feature type="transmembrane region" description="Helical" evidence="1">
    <location>
        <begin position="135"/>
        <end position="159"/>
    </location>
</feature>
<organism evidence="2 3">
    <name type="scientific">Streptomyces mimosae</name>
    <dbReference type="NCBI Taxonomy" id="2586635"/>
    <lineage>
        <taxon>Bacteria</taxon>
        <taxon>Bacillati</taxon>
        <taxon>Actinomycetota</taxon>
        <taxon>Actinomycetes</taxon>
        <taxon>Kitasatosporales</taxon>
        <taxon>Streptomycetaceae</taxon>
        <taxon>Streptomyces</taxon>
    </lineage>
</organism>
<dbReference type="EMBL" id="VDLY02000015">
    <property type="protein sequence ID" value="KAB8162251.1"/>
    <property type="molecule type" value="Genomic_DNA"/>
</dbReference>
<evidence type="ECO:0000313" key="3">
    <source>
        <dbReference type="Proteomes" id="UP000314251"/>
    </source>
</evidence>
<keyword evidence="1" id="KW-0812">Transmembrane</keyword>